<feature type="transmembrane region" description="Helical" evidence="6">
    <location>
        <begin position="178"/>
        <end position="197"/>
    </location>
</feature>
<gene>
    <name evidence="7" type="ORF">ACFSW4_04545</name>
</gene>
<dbReference type="SUPFAM" id="SSF103473">
    <property type="entry name" value="MFS general substrate transporter"/>
    <property type="match status" value="1"/>
</dbReference>
<feature type="transmembrane region" description="Helical" evidence="6">
    <location>
        <begin position="360"/>
        <end position="385"/>
    </location>
</feature>
<feature type="transmembrane region" description="Helical" evidence="6">
    <location>
        <begin position="104"/>
        <end position="124"/>
    </location>
</feature>
<sequence>MDRKLQRSWMMYDWANSAFATTIMAAVFPIFYNSVAANNLSEGTATSYYSFTQSVAVLIVATMAPVLGAIADYSGAKMKFLRFFAFMGMAGSVLLFTVNEGDYLLASILFILASVGFSGGNVFYDAFLPHVAKNEEMDRISTKAYAFGYIGGGILLAINLVMIMKYDWFGFPSSKEATQVAFVTVGIWWFIFSIPLFKNLKEKKVGDPTEKRDKSYIAIGFSRIGETFKTLKYYKQLLIFIIAFWMFSDGISTIIRMATFYGSTIGIGTNDLIAALLITQFVGIPCTLFFSKLAKWISAKKALTLALAVYVVIVILGYFMTSALHFYLLAVCVGTVQGGAQALSRSIFARMIPHNKHAEFFGFYGITSKFAAIIGPAVFGITAGLTGNSRLGILSLIVFFIIGIVLLQLVNIEKGEREAKALEDPREFVKVEVK</sequence>
<reference evidence="8" key="1">
    <citation type="journal article" date="2019" name="Int. J. Syst. Evol. Microbiol.">
        <title>The Global Catalogue of Microorganisms (GCM) 10K type strain sequencing project: providing services to taxonomists for standard genome sequencing and annotation.</title>
        <authorList>
            <consortium name="The Broad Institute Genomics Platform"/>
            <consortium name="The Broad Institute Genome Sequencing Center for Infectious Disease"/>
            <person name="Wu L."/>
            <person name="Ma J."/>
        </authorList>
    </citation>
    <scope>NUCLEOTIDE SEQUENCE [LARGE SCALE GENOMIC DNA]</scope>
    <source>
        <strain evidence="8">TISTR 1571</strain>
    </source>
</reference>
<feature type="transmembrane region" description="Helical" evidence="6">
    <location>
        <begin position="272"/>
        <end position="290"/>
    </location>
</feature>
<keyword evidence="8" id="KW-1185">Reference proteome</keyword>
<evidence type="ECO:0000256" key="4">
    <source>
        <dbReference type="ARBA" id="ARBA00022989"/>
    </source>
</evidence>
<keyword evidence="3 6" id="KW-0812">Transmembrane</keyword>
<feature type="transmembrane region" description="Helical" evidence="6">
    <location>
        <begin position="237"/>
        <end position="260"/>
    </location>
</feature>
<protein>
    <submittedName>
        <fullName evidence="7">MFS transporter</fullName>
    </submittedName>
</protein>
<dbReference type="PANTHER" id="PTHR23519:SF1">
    <property type="entry name" value="AUTOPHAGY-RELATED PROTEIN 22"/>
    <property type="match status" value="1"/>
</dbReference>
<name>A0ABW5Q8G5_9BACI</name>
<feature type="transmembrane region" description="Helical" evidence="6">
    <location>
        <begin position="326"/>
        <end position="348"/>
    </location>
</feature>
<feature type="transmembrane region" description="Helical" evidence="6">
    <location>
        <begin position="144"/>
        <end position="166"/>
    </location>
</feature>
<comment type="subcellular location">
    <subcellularLocation>
        <location evidence="1">Endomembrane system</location>
        <topology evidence="1">Multi-pass membrane protein</topology>
    </subcellularLocation>
</comment>
<feature type="transmembrane region" description="Helical" evidence="6">
    <location>
        <begin position="391"/>
        <end position="410"/>
    </location>
</feature>
<evidence type="ECO:0000256" key="3">
    <source>
        <dbReference type="ARBA" id="ARBA00022692"/>
    </source>
</evidence>
<dbReference type="InterPro" id="IPR036259">
    <property type="entry name" value="MFS_trans_sf"/>
</dbReference>
<evidence type="ECO:0000313" key="8">
    <source>
        <dbReference type="Proteomes" id="UP001597452"/>
    </source>
</evidence>
<evidence type="ECO:0000256" key="2">
    <source>
        <dbReference type="ARBA" id="ARBA00022448"/>
    </source>
</evidence>
<dbReference type="InterPro" id="IPR050495">
    <property type="entry name" value="ATG22/LtaA_families"/>
</dbReference>
<dbReference type="Pfam" id="PF11700">
    <property type="entry name" value="ATG22"/>
    <property type="match status" value="1"/>
</dbReference>
<dbReference type="PANTHER" id="PTHR23519">
    <property type="entry name" value="AUTOPHAGY-RELATED PROTEIN 22"/>
    <property type="match status" value="1"/>
</dbReference>
<feature type="transmembrane region" description="Helical" evidence="6">
    <location>
        <begin position="12"/>
        <end position="31"/>
    </location>
</feature>
<dbReference type="Gene3D" id="1.20.1250.20">
    <property type="entry name" value="MFS general substrate transporter like domains"/>
    <property type="match status" value="1"/>
</dbReference>
<dbReference type="CDD" id="cd17482">
    <property type="entry name" value="MFS_YxiO_like"/>
    <property type="match status" value="1"/>
</dbReference>
<keyword evidence="5 6" id="KW-0472">Membrane</keyword>
<feature type="transmembrane region" description="Helical" evidence="6">
    <location>
        <begin position="302"/>
        <end position="320"/>
    </location>
</feature>
<evidence type="ECO:0000256" key="6">
    <source>
        <dbReference type="SAM" id="Phobius"/>
    </source>
</evidence>
<keyword evidence="4 6" id="KW-1133">Transmembrane helix</keyword>
<accession>A0ABW5Q8G5</accession>
<dbReference type="Proteomes" id="UP001597452">
    <property type="component" value="Unassembled WGS sequence"/>
</dbReference>
<evidence type="ECO:0000256" key="5">
    <source>
        <dbReference type="ARBA" id="ARBA00023136"/>
    </source>
</evidence>
<feature type="transmembrane region" description="Helical" evidence="6">
    <location>
        <begin position="51"/>
        <end position="73"/>
    </location>
</feature>
<keyword evidence="2" id="KW-0813">Transport</keyword>
<organism evidence="7 8">
    <name type="scientific">Piscibacillus salipiscarius</name>
    <dbReference type="NCBI Taxonomy" id="299480"/>
    <lineage>
        <taxon>Bacteria</taxon>
        <taxon>Bacillati</taxon>
        <taxon>Bacillota</taxon>
        <taxon>Bacilli</taxon>
        <taxon>Bacillales</taxon>
        <taxon>Bacillaceae</taxon>
        <taxon>Piscibacillus</taxon>
    </lineage>
</organism>
<dbReference type="RefSeq" id="WP_377327730.1">
    <property type="nucleotide sequence ID" value="NZ_JBHUMZ010000013.1"/>
</dbReference>
<dbReference type="InterPro" id="IPR024671">
    <property type="entry name" value="Atg22-like"/>
</dbReference>
<comment type="caution">
    <text evidence="7">The sequence shown here is derived from an EMBL/GenBank/DDBJ whole genome shotgun (WGS) entry which is preliminary data.</text>
</comment>
<proteinExistence type="predicted"/>
<feature type="transmembrane region" description="Helical" evidence="6">
    <location>
        <begin position="80"/>
        <end position="98"/>
    </location>
</feature>
<evidence type="ECO:0000256" key="1">
    <source>
        <dbReference type="ARBA" id="ARBA00004127"/>
    </source>
</evidence>
<dbReference type="EMBL" id="JBHUMZ010000013">
    <property type="protein sequence ID" value="MFD2638136.1"/>
    <property type="molecule type" value="Genomic_DNA"/>
</dbReference>
<evidence type="ECO:0000313" key="7">
    <source>
        <dbReference type="EMBL" id="MFD2638136.1"/>
    </source>
</evidence>